<evidence type="ECO:0000256" key="5">
    <source>
        <dbReference type="PROSITE-ProRule" id="PRU01091"/>
    </source>
</evidence>
<name>A0ABQ3ZMS7_9ACTN</name>
<dbReference type="InterPro" id="IPR036388">
    <property type="entry name" value="WH-like_DNA-bd_sf"/>
</dbReference>
<evidence type="ECO:0000313" key="8">
    <source>
        <dbReference type="EMBL" id="GIE19799.1"/>
    </source>
</evidence>
<keyword evidence="4" id="KW-0804">Transcription</keyword>
<dbReference type="InterPro" id="IPR005158">
    <property type="entry name" value="BTAD"/>
</dbReference>
<dbReference type="PANTHER" id="PTHR35807">
    <property type="entry name" value="TRANSCRIPTIONAL REGULATOR REDD-RELATED"/>
    <property type="match status" value="1"/>
</dbReference>
<proteinExistence type="inferred from homology"/>
<sequence>MSAEHEGMDLRLLGPVRAWRGGAELPIGSARRTAVFSMLALNANHAVSREQLVAALWGDDPPASATGNVYTYVSALRRVLEPSRDRWAAGQVLTSGGGTYQLHLREQDIDVFRFDALREESKRHRATGDRQAELTAISAALQLWHGEALAGVPGPFAESQRLRLTEFRLATAERHATLLIETGRFDEAITVLRGLVSAYPLQEQLHSMLGTALQGAGRPAEAARHAAVRHAPPSRAPGRGPWPVPSDRATLFGRDDELRRLRRAAVEVADGRGRSLRLEGPPGMGKSALMTVALRGATPAGCRTGWAVADELSRRTPLGVLRECFESAMSGDSARELVQHGPADQIVPRAVELIRATAEQAPLILVIDDLQWADPLTLRVWAALHAATAEQPLLLISAGRPGSAELREVPVDEVVELEPLGTPAATQLVRAVAPEPPDPRMLQDILTDAAGSPCYLRHLARLSPDLAATVAAHLAAFSEETRQLLRAVAYLNAGPDPDAEPGCMLGELALVTDRSTDDLVRALTPAVSAGVLGAAGERVFFQHRVVARVLHEGTPHSLRIMLHRSFASRIADAGGPPERVVAQLLAGPVPLDGPVAQWLTSRIEDLAARAPQLSVTVLQRARAQYAVAPEQRLVLTAWLARLLLSQGRNGAAEAGWVAARTTDPELEGEMRWIAAMTHEKRGEHDAAAEIARSVLRERRVPLHRLDQFRVMLTRIRPHLAGNPTMPHLSRSAMIVDEVSVIR</sequence>
<gene>
    <name evidence="8" type="ORF">Ahu01nite_029010</name>
</gene>
<evidence type="ECO:0000256" key="4">
    <source>
        <dbReference type="ARBA" id="ARBA00023163"/>
    </source>
</evidence>
<dbReference type="Gene3D" id="1.10.10.10">
    <property type="entry name" value="Winged helix-like DNA-binding domain superfamily/Winged helix DNA-binding domain"/>
    <property type="match status" value="1"/>
</dbReference>
<feature type="region of interest" description="Disordered" evidence="6">
    <location>
        <begin position="229"/>
        <end position="248"/>
    </location>
</feature>
<dbReference type="InterPro" id="IPR051677">
    <property type="entry name" value="AfsR-DnrI-RedD_regulator"/>
</dbReference>
<dbReference type="InterPro" id="IPR027417">
    <property type="entry name" value="P-loop_NTPase"/>
</dbReference>
<dbReference type="PROSITE" id="PS51755">
    <property type="entry name" value="OMPR_PHOB"/>
    <property type="match status" value="1"/>
</dbReference>
<dbReference type="PANTHER" id="PTHR35807:SF1">
    <property type="entry name" value="TRANSCRIPTIONAL REGULATOR REDD"/>
    <property type="match status" value="1"/>
</dbReference>
<dbReference type="Gene3D" id="1.25.40.10">
    <property type="entry name" value="Tetratricopeptide repeat domain"/>
    <property type="match status" value="1"/>
</dbReference>
<dbReference type="InterPro" id="IPR041664">
    <property type="entry name" value="AAA_16"/>
</dbReference>
<reference evidence="8 9" key="1">
    <citation type="submission" date="2021-01" db="EMBL/GenBank/DDBJ databases">
        <title>Whole genome shotgun sequence of Actinoplanes humidus NBRC 14915.</title>
        <authorList>
            <person name="Komaki H."/>
            <person name="Tamura T."/>
        </authorList>
    </citation>
    <scope>NUCLEOTIDE SEQUENCE [LARGE SCALE GENOMIC DNA]</scope>
    <source>
        <strain evidence="8 9">NBRC 14915</strain>
    </source>
</reference>
<dbReference type="Pfam" id="PF03704">
    <property type="entry name" value="BTAD"/>
    <property type="match status" value="1"/>
</dbReference>
<evidence type="ECO:0000256" key="2">
    <source>
        <dbReference type="ARBA" id="ARBA00023015"/>
    </source>
</evidence>
<evidence type="ECO:0000259" key="7">
    <source>
        <dbReference type="PROSITE" id="PS51755"/>
    </source>
</evidence>
<keyword evidence="3 5" id="KW-0238">DNA-binding</keyword>
<comment type="caution">
    <text evidence="8">The sequence shown here is derived from an EMBL/GenBank/DDBJ whole genome shotgun (WGS) entry which is preliminary data.</text>
</comment>
<feature type="domain" description="OmpR/PhoB-type" evidence="7">
    <location>
        <begin position="1"/>
        <end position="104"/>
    </location>
</feature>
<dbReference type="InterPro" id="IPR016032">
    <property type="entry name" value="Sig_transdc_resp-reg_C-effctor"/>
</dbReference>
<evidence type="ECO:0000256" key="6">
    <source>
        <dbReference type="SAM" id="MobiDB-lite"/>
    </source>
</evidence>
<dbReference type="InterPro" id="IPR011990">
    <property type="entry name" value="TPR-like_helical_dom_sf"/>
</dbReference>
<dbReference type="InterPro" id="IPR001867">
    <property type="entry name" value="OmpR/PhoB-type_DNA-bd"/>
</dbReference>
<dbReference type="Proteomes" id="UP000603200">
    <property type="component" value="Unassembled WGS sequence"/>
</dbReference>
<organism evidence="8 9">
    <name type="scientific">Winogradskya humida</name>
    <dbReference type="NCBI Taxonomy" id="113566"/>
    <lineage>
        <taxon>Bacteria</taxon>
        <taxon>Bacillati</taxon>
        <taxon>Actinomycetota</taxon>
        <taxon>Actinomycetes</taxon>
        <taxon>Micromonosporales</taxon>
        <taxon>Micromonosporaceae</taxon>
        <taxon>Winogradskya</taxon>
    </lineage>
</organism>
<dbReference type="SMART" id="SM00862">
    <property type="entry name" value="Trans_reg_C"/>
    <property type="match status" value="1"/>
</dbReference>
<protein>
    <recommendedName>
        <fullName evidence="7">OmpR/PhoB-type domain-containing protein</fullName>
    </recommendedName>
</protein>
<dbReference type="SUPFAM" id="SSF48452">
    <property type="entry name" value="TPR-like"/>
    <property type="match status" value="1"/>
</dbReference>
<dbReference type="Gene3D" id="3.40.50.300">
    <property type="entry name" value="P-loop containing nucleotide triphosphate hydrolases"/>
    <property type="match status" value="1"/>
</dbReference>
<dbReference type="Pfam" id="PF13191">
    <property type="entry name" value="AAA_16"/>
    <property type="match status" value="1"/>
</dbReference>
<dbReference type="SUPFAM" id="SSF46894">
    <property type="entry name" value="C-terminal effector domain of the bipartite response regulators"/>
    <property type="match status" value="1"/>
</dbReference>
<evidence type="ECO:0000256" key="1">
    <source>
        <dbReference type="ARBA" id="ARBA00005820"/>
    </source>
</evidence>
<dbReference type="RefSeq" id="WP_239158841.1">
    <property type="nucleotide sequence ID" value="NZ_BAAATV010000006.1"/>
</dbReference>
<keyword evidence="2" id="KW-0805">Transcription regulation</keyword>
<dbReference type="EMBL" id="BOMN01000033">
    <property type="protein sequence ID" value="GIE19799.1"/>
    <property type="molecule type" value="Genomic_DNA"/>
</dbReference>
<dbReference type="Pfam" id="PF00486">
    <property type="entry name" value="Trans_reg_C"/>
    <property type="match status" value="1"/>
</dbReference>
<evidence type="ECO:0000313" key="9">
    <source>
        <dbReference type="Proteomes" id="UP000603200"/>
    </source>
</evidence>
<dbReference type="SUPFAM" id="SSF52540">
    <property type="entry name" value="P-loop containing nucleoside triphosphate hydrolases"/>
    <property type="match status" value="1"/>
</dbReference>
<keyword evidence="9" id="KW-1185">Reference proteome</keyword>
<accession>A0ABQ3ZMS7</accession>
<feature type="DNA-binding region" description="OmpR/PhoB-type" evidence="5">
    <location>
        <begin position="1"/>
        <end position="104"/>
    </location>
</feature>
<dbReference type="SMART" id="SM01043">
    <property type="entry name" value="BTAD"/>
    <property type="match status" value="1"/>
</dbReference>
<evidence type="ECO:0000256" key="3">
    <source>
        <dbReference type="ARBA" id="ARBA00023125"/>
    </source>
</evidence>
<comment type="similarity">
    <text evidence="1">Belongs to the AfsR/DnrI/RedD regulatory family.</text>
</comment>